<dbReference type="PANTHER" id="PTHR28092:SF1">
    <property type="entry name" value="FACTOR-INDUCED GENE 1 PROTEIN"/>
    <property type="match status" value="1"/>
</dbReference>
<reference evidence="2" key="1">
    <citation type="submission" date="2022-12" db="EMBL/GenBank/DDBJ databases">
        <authorList>
            <person name="Petersen C."/>
        </authorList>
    </citation>
    <scope>NUCLEOTIDE SEQUENCE</scope>
    <source>
        <strain evidence="2">IBT 29677</strain>
    </source>
</reference>
<feature type="transmembrane region" description="Helical" evidence="1">
    <location>
        <begin position="227"/>
        <end position="252"/>
    </location>
</feature>
<organism evidence="2 3">
    <name type="scientific">Penicillium cosmopolitanum</name>
    <dbReference type="NCBI Taxonomy" id="1131564"/>
    <lineage>
        <taxon>Eukaryota</taxon>
        <taxon>Fungi</taxon>
        <taxon>Dikarya</taxon>
        <taxon>Ascomycota</taxon>
        <taxon>Pezizomycotina</taxon>
        <taxon>Eurotiomycetes</taxon>
        <taxon>Eurotiomycetidae</taxon>
        <taxon>Eurotiales</taxon>
        <taxon>Aspergillaceae</taxon>
        <taxon>Penicillium</taxon>
    </lineage>
</organism>
<dbReference type="GO" id="GO:0016020">
    <property type="term" value="C:membrane"/>
    <property type="evidence" value="ECO:0007669"/>
    <property type="project" value="InterPro"/>
</dbReference>
<dbReference type="OrthoDB" id="3550957at2759"/>
<evidence type="ECO:0000313" key="2">
    <source>
        <dbReference type="EMBL" id="KAJ5388370.1"/>
    </source>
</evidence>
<reference evidence="2" key="2">
    <citation type="journal article" date="2023" name="IMA Fungus">
        <title>Comparative genomic study of the Penicillium genus elucidates a diverse pangenome and 15 lateral gene transfer events.</title>
        <authorList>
            <person name="Petersen C."/>
            <person name="Sorensen T."/>
            <person name="Nielsen M.R."/>
            <person name="Sondergaard T.E."/>
            <person name="Sorensen J.L."/>
            <person name="Fitzpatrick D.A."/>
            <person name="Frisvad J.C."/>
            <person name="Nielsen K.L."/>
        </authorList>
    </citation>
    <scope>NUCLEOTIDE SEQUENCE</scope>
    <source>
        <strain evidence="2">IBT 29677</strain>
    </source>
</reference>
<proteinExistence type="predicted"/>
<comment type="caution">
    <text evidence="2">The sequence shown here is derived from an EMBL/GenBank/DDBJ whole genome shotgun (WGS) entry which is preliminary data.</text>
</comment>
<dbReference type="PANTHER" id="PTHR28092">
    <property type="entry name" value="FACTOR-INDUCED GENE 1 PROTEIN"/>
    <property type="match status" value="1"/>
</dbReference>
<dbReference type="Pfam" id="PF12351">
    <property type="entry name" value="Fig1"/>
    <property type="match status" value="1"/>
</dbReference>
<keyword evidence="3" id="KW-1185">Reference proteome</keyword>
<dbReference type="InterPro" id="IPR033481">
    <property type="entry name" value="Dni1/Fig1"/>
</dbReference>
<dbReference type="GO" id="GO:0043332">
    <property type="term" value="C:mating projection tip"/>
    <property type="evidence" value="ECO:0007669"/>
    <property type="project" value="TreeGrafter"/>
</dbReference>
<gene>
    <name evidence="2" type="ORF">N7509_010911</name>
</gene>
<name>A0A9X0B517_9EURO</name>
<dbReference type="RefSeq" id="XP_056486168.1">
    <property type="nucleotide sequence ID" value="XM_056635548.1"/>
</dbReference>
<accession>A0A9X0B517</accession>
<dbReference type="EMBL" id="JAPZBU010000009">
    <property type="protein sequence ID" value="KAJ5388370.1"/>
    <property type="molecule type" value="Genomic_DNA"/>
</dbReference>
<evidence type="ECO:0000313" key="3">
    <source>
        <dbReference type="Proteomes" id="UP001147747"/>
    </source>
</evidence>
<keyword evidence="1" id="KW-1133">Transmembrane helix</keyword>
<dbReference type="GO" id="GO:0000747">
    <property type="term" value="P:conjugation with cellular fusion"/>
    <property type="evidence" value="ECO:0007669"/>
    <property type="project" value="TreeGrafter"/>
</dbReference>
<evidence type="ECO:0000256" key="1">
    <source>
        <dbReference type="SAM" id="Phobius"/>
    </source>
</evidence>
<feature type="transmembrane region" description="Helical" evidence="1">
    <location>
        <begin position="133"/>
        <end position="154"/>
    </location>
</feature>
<dbReference type="AlphaFoldDB" id="A0A9X0B517"/>
<dbReference type="GeneID" id="81374528"/>
<keyword evidence="1" id="KW-0472">Membrane</keyword>
<feature type="transmembrane region" description="Helical" evidence="1">
    <location>
        <begin position="174"/>
        <end position="196"/>
    </location>
</feature>
<sequence length="260" mass="27646">MFSAVLLSGCTSNGMSNIYLLSLHYNNPESPIVTAPGQVSPAIANAVFNASQTGNGTALEVRAGYMGLCIGKTGPDLDETRVCSSSAKSLAAFVQAEKKTIDLGNVSITIIPDPLNLIMIAEEFRQKIVFDGLIYVVIVACVIAFILLSTFPGWHEERDENGSDVEIKPFPSRPVSQCVLIALVLGFSLGIISILWQHINSSSTASMAEILNYGAVSGHVGVGSMALGWIAVIIIGIVATAMLVMIMSISLIRRLTDDEE</sequence>
<dbReference type="Proteomes" id="UP001147747">
    <property type="component" value="Unassembled WGS sequence"/>
</dbReference>
<keyword evidence="1" id="KW-0812">Transmembrane</keyword>
<protein>
    <submittedName>
        <fullName evidence="2">Uncharacterized protein</fullName>
    </submittedName>
</protein>